<dbReference type="Proteomes" id="UP000014634">
    <property type="component" value="Unassembled WGS sequence"/>
</dbReference>
<dbReference type="AlphaFoldDB" id="A0AA87TFT5"/>
<dbReference type="GO" id="GO:0120147">
    <property type="term" value="F:formylglycine-generating oxidase activity"/>
    <property type="evidence" value="ECO:0007669"/>
    <property type="project" value="TreeGrafter"/>
</dbReference>
<feature type="domain" description="Sulfatase-modifying factor enzyme-like" evidence="1">
    <location>
        <begin position="388"/>
        <end position="652"/>
    </location>
</feature>
<dbReference type="InterPro" id="IPR016187">
    <property type="entry name" value="CTDL_fold"/>
</dbReference>
<dbReference type="InterPro" id="IPR051043">
    <property type="entry name" value="Sulfatase_Mod_Factor_Kinase"/>
</dbReference>
<sequence>MRLGKLVIIAMFFSLFLFSCEQLGTKYAPQNSDSKESKYEKPNNDPKLMLLSLEVHGKSTTDLNNPQFTVGSDITTVASTNVVAKFNYGTNTNEVIPVTVTYKTGDSLQIGKNILTLSVVEVQGEYQAWSKEIAVTREESKAPKLTLSYLKVFDEEASDLNNLSFNVDNNITTISSSDVVAKFNYGNKTGELIPVIVENGTINEGSTTIRLSIEAVNGKHKAWNTDITIKRMYPELKLTAIRFYNSSFYEFRRYMDITHGSLTVSNAMTEITSNNIHCFFKDDDSSSSTCIDVTIENGKLNVGKNIVKLSIPEVEASDYKEGHQAWSMELTVIRNALPDNSLISVTPPQEGVVGSAANKDDFPFVGSVYGSGPELIEHFQGVFIEGRTVILSPFNIAETETTYKLWKEVYDWATDEARGANKYTFANPGKMGGDWRGLYPSPPSTVVTELEPVTEISWYDCIVWCNAYTEKTYGSDSECVYRKSDSDNTVLRDATKLIEHYRAPYFDKIKKGFRLPTEAEWEYAARVQSDGTLCPLTYMSGAVANCVQGGREVVLYAAINGDDKTSAVKCKAANALGLYDMSGNVYEMCWDARGYDSLVDTGTVTNPALNNGYMILRGGSFNSRYEFALVGGIKTCGNSRSDGDDAAVGFRVCQYR</sequence>
<dbReference type="InterPro" id="IPR042095">
    <property type="entry name" value="SUMF_sf"/>
</dbReference>
<protein>
    <recommendedName>
        <fullName evidence="1">Sulfatase-modifying factor enzyme-like domain-containing protein</fullName>
    </recommendedName>
</protein>
<dbReference type="PANTHER" id="PTHR23150">
    <property type="entry name" value="SULFATASE MODIFYING FACTOR 1, 2"/>
    <property type="match status" value="1"/>
</dbReference>
<evidence type="ECO:0000313" key="2">
    <source>
        <dbReference type="EMBL" id="EPF29856.1"/>
    </source>
</evidence>
<dbReference type="RefSeq" id="WP_016522551.1">
    <property type="nucleotide sequence ID" value="NZ_KE332517.1"/>
</dbReference>
<proteinExistence type="predicted"/>
<dbReference type="Gene3D" id="3.90.1580.10">
    <property type="entry name" value="paralog of FGE (formylglycine-generating enzyme)"/>
    <property type="match status" value="1"/>
</dbReference>
<dbReference type="EMBL" id="ATFE01000003">
    <property type="protein sequence ID" value="EPF29856.1"/>
    <property type="molecule type" value="Genomic_DNA"/>
</dbReference>
<evidence type="ECO:0000313" key="3">
    <source>
        <dbReference type="Proteomes" id="UP000014634"/>
    </source>
</evidence>
<gene>
    <name evidence="2" type="ORF">HMPREF9195_00570</name>
</gene>
<name>A0AA87TFT5_TREMD</name>
<dbReference type="PROSITE" id="PS51257">
    <property type="entry name" value="PROKAR_LIPOPROTEIN"/>
    <property type="match status" value="1"/>
</dbReference>
<organism evidence="2 3">
    <name type="scientific">Treponema medium ATCC 700293</name>
    <dbReference type="NCBI Taxonomy" id="1125700"/>
    <lineage>
        <taxon>Bacteria</taxon>
        <taxon>Pseudomonadati</taxon>
        <taxon>Spirochaetota</taxon>
        <taxon>Spirochaetia</taxon>
        <taxon>Spirochaetales</taxon>
        <taxon>Treponemataceae</taxon>
        <taxon>Treponema</taxon>
    </lineage>
</organism>
<dbReference type="Pfam" id="PF03781">
    <property type="entry name" value="FGE-sulfatase"/>
    <property type="match status" value="1"/>
</dbReference>
<dbReference type="SUPFAM" id="SSF56436">
    <property type="entry name" value="C-type lectin-like"/>
    <property type="match status" value="1"/>
</dbReference>
<accession>A0AA87TFT5</accession>
<dbReference type="InterPro" id="IPR005532">
    <property type="entry name" value="SUMF_dom"/>
</dbReference>
<comment type="caution">
    <text evidence="2">The sequence shown here is derived from an EMBL/GenBank/DDBJ whole genome shotgun (WGS) entry which is preliminary data.</text>
</comment>
<evidence type="ECO:0000259" key="1">
    <source>
        <dbReference type="Pfam" id="PF03781"/>
    </source>
</evidence>
<reference evidence="2 3" key="1">
    <citation type="submission" date="2013-04" db="EMBL/GenBank/DDBJ databases">
        <title>The Genome Sequence of Treponema medium ATCC 700293.</title>
        <authorList>
            <consortium name="The Broad Institute Genomics Platform"/>
            <person name="Earl A."/>
            <person name="Ward D."/>
            <person name="Feldgarden M."/>
            <person name="Gevers D."/>
            <person name="Leonetti C."/>
            <person name="Blanton J.M."/>
            <person name="Dewhirst F.E."/>
            <person name="Izard J."/>
            <person name="Walker B."/>
            <person name="Young S."/>
            <person name="Zeng Q."/>
            <person name="Gargeya S."/>
            <person name="Fitzgerald M."/>
            <person name="Haas B."/>
            <person name="Abouelleil A."/>
            <person name="Allen A.W."/>
            <person name="Alvarado L."/>
            <person name="Arachchi H.M."/>
            <person name="Berlin A.M."/>
            <person name="Chapman S.B."/>
            <person name="Gainer-Dewar J."/>
            <person name="Goldberg J."/>
            <person name="Griggs A."/>
            <person name="Gujja S."/>
            <person name="Hansen M."/>
            <person name="Howarth C."/>
            <person name="Imamovic A."/>
            <person name="Ireland A."/>
            <person name="Larimer J."/>
            <person name="McCowan C."/>
            <person name="Murphy C."/>
            <person name="Pearson M."/>
            <person name="Poon T.W."/>
            <person name="Priest M."/>
            <person name="Roberts A."/>
            <person name="Saif S."/>
            <person name="Shea T."/>
            <person name="Sisk P."/>
            <person name="Sykes S."/>
            <person name="Wortman J."/>
            <person name="Nusbaum C."/>
            <person name="Birren B."/>
        </authorList>
    </citation>
    <scope>NUCLEOTIDE SEQUENCE [LARGE SCALE GENOMIC DNA]</scope>
    <source>
        <strain evidence="2 3">ATCC 700293</strain>
    </source>
</reference>
<dbReference type="PANTHER" id="PTHR23150:SF19">
    <property type="entry name" value="FORMYLGLYCINE-GENERATING ENZYME"/>
    <property type="match status" value="1"/>
</dbReference>